<dbReference type="GO" id="GO:0006623">
    <property type="term" value="P:protein targeting to vacuole"/>
    <property type="evidence" value="ECO:0007669"/>
    <property type="project" value="InterPro"/>
</dbReference>
<accession>A0A9Q0LQC7</accession>
<keyword evidence="3" id="KW-0479">Metal-binding</keyword>
<dbReference type="SUPFAM" id="SSF57850">
    <property type="entry name" value="RING/U-box"/>
    <property type="match status" value="1"/>
</dbReference>
<dbReference type="CDD" id="cd16484">
    <property type="entry name" value="RING-H2_Vps"/>
    <property type="match status" value="1"/>
</dbReference>
<dbReference type="InterPro" id="IPR001841">
    <property type="entry name" value="Znf_RING"/>
</dbReference>
<reference evidence="6" key="1">
    <citation type="submission" date="2022-10" db="EMBL/GenBank/DDBJ databases">
        <title>Novel sulphate-reducing endosymbionts in the free-living metamonad Anaeramoeba.</title>
        <authorList>
            <person name="Jerlstrom-Hultqvist J."/>
            <person name="Cepicka I."/>
            <person name="Gallot-Lavallee L."/>
            <person name="Salas-Leiva D."/>
            <person name="Curtis B.A."/>
            <person name="Zahonova K."/>
            <person name="Pipaliya S."/>
            <person name="Dacks J."/>
            <person name="Roger A.J."/>
        </authorList>
    </citation>
    <scope>NUCLEOTIDE SEQUENCE</scope>
    <source>
        <strain evidence="6">BMAN</strain>
    </source>
</reference>
<evidence type="ECO:0000256" key="4">
    <source>
        <dbReference type="PROSITE-ProRule" id="PRU01006"/>
    </source>
</evidence>
<keyword evidence="3" id="KW-0863">Zinc-finger</keyword>
<evidence type="ECO:0000313" key="6">
    <source>
        <dbReference type="EMBL" id="KAJ5076750.1"/>
    </source>
</evidence>
<keyword evidence="7" id="KW-1185">Reference proteome</keyword>
<keyword evidence="3" id="KW-0862">Zinc</keyword>
<dbReference type="EMBL" id="JAPDFW010000059">
    <property type="protein sequence ID" value="KAJ5076750.1"/>
    <property type="molecule type" value="Genomic_DNA"/>
</dbReference>
<dbReference type="Pfam" id="PF23556">
    <property type="entry name" value="TPR_Vps41"/>
    <property type="match status" value="1"/>
</dbReference>
<dbReference type="GO" id="GO:0016236">
    <property type="term" value="P:macroautophagy"/>
    <property type="evidence" value="ECO:0007669"/>
    <property type="project" value="TreeGrafter"/>
</dbReference>
<dbReference type="Proteomes" id="UP001149090">
    <property type="component" value="Unassembled WGS sequence"/>
</dbReference>
<protein>
    <submittedName>
        <fullName evidence="6">Vacuolar protein sorting-associated protein</fullName>
    </submittedName>
</protein>
<dbReference type="OMA" id="IAWANTE"/>
<dbReference type="InterPro" id="IPR015943">
    <property type="entry name" value="WD40/YVTN_repeat-like_dom_sf"/>
</dbReference>
<evidence type="ECO:0000259" key="5">
    <source>
        <dbReference type="PROSITE" id="PS50089"/>
    </source>
</evidence>
<dbReference type="OrthoDB" id="244107at2759"/>
<dbReference type="GO" id="GO:0034058">
    <property type="term" value="P:endosomal vesicle fusion"/>
    <property type="evidence" value="ECO:0007669"/>
    <property type="project" value="TreeGrafter"/>
</dbReference>
<feature type="repeat" description="CHCR" evidence="4">
    <location>
        <begin position="640"/>
        <end position="784"/>
    </location>
</feature>
<organism evidence="6 7">
    <name type="scientific">Anaeramoeba ignava</name>
    <name type="common">Anaerobic marine amoeba</name>
    <dbReference type="NCBI Taxonomy" id="1746090"/>
    <lineage>
        <taxon>Eukaryota</taxon>
        <taxon>Metamonada</taxon>
        <taxon>Anaeramoebidae</taxon>
        <taxon>Anaeramoeba</taxon>
    </lineage>
</organism>
<dbReference type="GO" id="GO:0005770">
    <property type="term" value="C:late endosome"/>
    <property type="evidence" value="ECO:0007669"/>
    <property type="project" value="TreeGrafter"/>
</dbReference>
<dbReference type="Gene3D" id="1.25.40.10">
    <property type="entry name" value="Tetratricopeptide repeat domain"/>
    <property type="match status" value="1"/>
</dbReference>
<dbReference type="PANTHER" id="PTHR12616">
    <property type="entry name" value="VACUOLAR PROTEIN SORTING VPS41"/>
    <property type="match status" value="1"/>
</dbReference>
<evidence type="ECO:0000256" key="2">
    <source>
        <dbReference type="ARBA" id="ARBA00022927"/>
    </source>
</evidence>
<dbReference type="PROSITE" id="PS50089">
    <property type="entry name" value="ZF_RING_2"/>
    <property type="match status" value="1"/>
</dbReference>
<dbReference type="PROSITE" id="PS50236">
    <property type="entry name" value="CHCR"/>
    <property type="match status" value="1"/>
</dbReference>
<dbReference type="PANTHER" id="PTHR12616:SF1">
    <property type="entry name" value="VACUOLAR PROTEIN SORTING-ASSOCIATED PROTEIN 41 HOMOLOG"/>
    <property type="match status" value="1"/>
</dbReference>
<name>A0A9Q0LQC7_ANAIG</name>
<dbReference type="InterPro" id="IPR057780">
    <property type="entry name" value="Beta-prop_Vps41"/>
</dbReference>
<comment type="caution">
    <text evidence="6">The sequence shown here is derived from an EMBL/GenBank/DDBJ whole genome shotgun (WGS) entry which is preliminary data.</text>
</comment>
<dbReference type="SMART" id="SM00299">
    <property type="entry name" value="CLH"/>
    <property type="match status" value="1"/>
</dbReference>
<gene>
    <name evidence="6" type="ORF">M0811_00067</name>
</gene>
<dbReference type="InterPro" id="IPR011990">
    <property type="entry name" value="TPR-like_helical_dom_sf"/>
</dbReference>
<evidence type="ECO:0000256" key="1">
    <source>
        <dbReference type="ARBA" id="ARBA00022448"/>
    </source>
</evidence>
<keyword evidence="1" id="KW-0813">Transport</keyword>
<dbReference type="Gene3D" id="2.130.10.10">
    <property type="entry name" value="YVTN repeat-like/Quinoprotein amine dehydrogenase"/>
    <property type="match status" value="1"/>
</dbReference>
<dbReference type="GO" id="GO:0030897">
    <property type="term" value="C:HOPS complex"/>
    <property type="evidence" value="ECO:0007669"/>
    <property type="project" value="TreeGrafter"/>
</dbReference>
<keyword evidence="2" id="KW-0653">Protein transport</keyword>
<dbReference type="InterPro" id="IPR045111">
    <property type="entry name" value="Vps41/Vps8"/>
</dbReference>
<proteinExistence type="predicted"/>
<dbReference type="InterPro" id="IPR036322">
    <property type="entry name" value="WD40_repeat_dom_sf"/>
</dbReference>
<dbReference type="Pfam" id="PF23411">
    <property type="entry name" value="Beta-prop_Vps41"/>
    <property type="match status" value="1"/>
</dbReference>
<dbReference type="Gene3D" id="3.30.40.10">
    <property type="entry name" value="Zinc/RING finger domain, C3HC4 (zinc finger)"/>
    <property type="match status" value="1"/>
</dbReference>
<evidence type="ECO:0000256" key="3">
    <source>
        <dbReference type="PROSITE-ProRule" id="PRU00175"/>
    </source>
</evidence>
<dbReference type="SUPFAM" id="SSF50978">
    <property type="entry name" value="WD40 repeat-like"/>
    <property type="match status" value="1"/>
</dbReference>
<dbReference type="GO" id="GO:0008270">
    <property type="term" value="F:zinc ion binding"/>
    <property type="evidence" value="ECO:0007669"/>
    <property type="project" value="UniProtKB-KW"/>
</dbReference>
<evidence type="ECO:0000313" key="7">
    <source>
        <dbReference type="Proteomes" id="UP001149090"/>
    </source>
</evidence>
<feature type="domain" description="RING-type" evidence="5">
    <location>
        <begin position="864"/>
        <end position="905"/>
    </location>
</feature>
<sequence length="911" mass="107329">MSSLFEKKSQSSFIEENIEEIDEEKIEKAPILKYQSLGTFHLENEGEKDNLSQRICSVKIFKDNLIMGTKQGQFFQLPIDDFAKFQPKIKGDSLLIDFSIDDQNLNIATCFANGKVHIFEMNQEEDKEWKKEKTFDMNHQTTAIAINPNYDGKGGLFVCGIREEKNRKFIRAKVIYQEKKLFSGQTTLYSGNGEINAISWKGDFIAWANTEEGIYVYNIKNQIPICKIPIKEDCLRPLEKYPCRMKWIENNKIIIAWANQIHELIVTETNEYNYKLVKTFPFIICGIAPYNDNYLMLTMQNLENEMEDPKIKDLFDRFEKEFKHIIEKPEPKEKRIEEEESKKNVMKDLFGEDAKKLLEEQYCPIPDMRIITKKGEIIFEESIMIRGYEFCSPLDLGLEAQPNPTEQKTRTMFFLYSPFQLLEATERNIDDQITWLMERLRYSEAFKVAQKNERQLKKYNVTRIGEVLLGSLLVSKDPMQIREAAKICPIVCADDQNLWVRWISQFFQFQQFEEICPYIPIDHPRLQEVIYEMILNNFLENDNLDLFLQTIRKWPKNIYNQKSIILIIEDKQKEINFLDERLALPLADLYLEVGQYEDALTIYLTLERPDVFEMITANNLLDSISTRISDLADLDERQTITMLVNNTEKIPIKTVVEQLETKRKLLCEYFKNLSKKDPQIVKDYQFEIIKLTNEFDPQNLIKFLKSSDYIPLEEALTYFKEHELFRESVYILKRMGNTYEALDLIFHKLKDMEKAIKFIQHEKDPHLLRKLVSYCVNEPVHFPPLLKALFDSNFRLEETIRRVPEQKVIPGLGDSLKYIIENFQRNVKLSNLATDVVRKDCGELMHSLHTRMRMGFRFNHKNSCPICNGKISQIEPFVSFFCGHTFHLACLKENIRDKPFCTVCSSRQRDN</sequence>
<dbReference type="InterPro" id="IPR013083">
    <property type="entry name" value="Znf_RING/FYVE/PHD"/>
</dbReference>
<dbReference type="AlphaFoldDB" id="A0A9Q0LQC7"/>
<dbReference type="InterPro" id="IPR000547">
    <property type="entry name" value="Clathrin_H-chain/VPS_repeat"/>
</dbReference>
<dbReference type="GO" id="GO:0009267">
    <property type="term" value="P:cellular response to starvation"/>
    <property type="evidence" value="ECO:0007669"/>
    <property type="project" value="TreeGrafter"/>
</dbReference>